<dbReference type="EMBL" id="SHOA02000018">
    <property type="protein sequence ID" value="TDH66358.1"/>
    <property type="molecule type" value="Genomic_DNA"/>
</dbReference>
<dbReference type="KEGG" id="blac:94350811"/>
<feature type="region of interest" description="Disordered" evidence="1">
    <location>
        <begin position="1"/>
        <end position="61"/>
    </location>
</feature>
<sequence>MGEMTSASHLSDVHDHSGDDVDGTATDAVAAGNDASHPTNAHSAAVDTTNSSPPPVSADQE</sequence>
<reference evidence="2 3" key="1">
    <citation type="journal article" date="2021" name="Genome Biol.">
        <title>AFLAP: assembly-free linkage analysis pipeline using k-mers from genome sequencing data.</title>
        <authorList>
            <person name="Fletcher K."/>
            <person name="Zhang L."/>
            <person name="Gil J."/>
            <person name="Han R."/>
            <person name="Cavanaugh K."/>
            <person name="Michelmore R."/>
        </authorList>
    </citation>
    <scope>NUCLEOTIDE SEQUENCE [LARGE SCALE GENOMIC DNA]</scope>
    <source>
        <strain evidence="2 3">SF5</strain>
    </source>
</reference>
<dbReference type="GeneID" id="94350811"/>
<proteinExistence type="predicted"/>
<accession>A0A976IBV5</accession>
<dbReference type="AlphaFoldDB" id="A0A976IBV5"/>
<feature type="compositionally biased region" description="Pro residues" evidence="1">
    <location>
        <begin position="52"/>
        <end position="61"/>
    </location>
</feature>
<feature type="compositionally biased region" description="Low complexity" evidence="1">
    <location>
        <begin position="23"/>
        <end position="35"/>
    </location>
</feature>
<name>A0A976IBV5_BRELC</name>
<comment type="caution">
    <text evidence="2">The sequence shown here is derived from an EMBL/GenBank/DDBJ whole genome shotgun (WGS) entry which is preliminary data.</text>
</comment>
<dbReference type="RefSeq" id="XP_067815857.1">
    <property type="nucleotide sequence ID" value="XM_067965140.1"/>
</dbReference>
<feature type="compositionally biased region" description="Polar residues" evidence="1">
    <location>
        <begin position="36"/>
        <end position="51"/>
    </location>
</feature>
<evidence type="ECO:0000313" key="3">
    <source>
        <dbReference type="Proteomes" id="UP000294530"/>
    </source>
</evidence>
<gene>
    <name evidence="2" type="ORF">CCR75_007076</name>
</gene>
<evidence type="ECO:0000256" key="1">
    <source>
        <dbReference type="SAM" id="MobiDB-lite"/>
    </source>
</evidence>
<protein>
    <submittedName>
        <fullName evidence="2">Uncharacterized protein</fullName>
    </submittedName>
</protein>
<organism evidence="2 3">
    <name type="scientific">Bremia lactucae</name>
    <name type="common">Lettuce downy mildew</name>
    <dbReference type="NCBI Taxonomy" id="4779"/>
    <lineage>
        <taxon>Eukaryota</taxon>
        <taxon>Sar</taxon>
        <taxon>Stramenopiles</taxon>
        <taxon>Oomycota</taxon>
        <taxon>Peronosporomycetes</taxon>
        <taxon>Peronosporales</taxon>
        <taxon>Peronosporaceae</taxon>
        <taxon>Bremia</taxon>
    </lineage>
</organism>
<evidence type="ECO:0000313" key="2">
    <source>
        <dbReference type="EMBL" id="TDH66358.1"/>
    </source>
</evidence>
<dbReference type="Proteomes" id="UP000294530">
    <property type="component" value="Unassembled WGS sequence"/>
</dbReference>
<keyword evidence="3" id="KW-1185">Reference proteome</keyword>